<dbReference type="InterPro" id="IPR013785">
    <property type="entry name" value="Aldolase_TIM"/>
</dbReference>
<dbReference type="Gene3D" id="3.20.20.70">
    <property type="entry name" value="Aldolase class I"/>
    <property type="match status" value="1"/>
</dbReference>
<accession>A0A238YSX9</accession>
<gene>
    <name evidence="2" type="ORF">SAMN06265370_1208</name>
</gene>
<sequence>MTFKPSPFESLQAANPDAEIWWDSSPQIFGKFRDTFLSTASTSDEAAVWRAQLNRFFDPERPTEGLVRGITTNPSLIASWIQNAPEEWTPIISEAIARQHRPTIETTYQLVYQTAITRAAGMMLPLWSKSKGKYGWVSGQTDPRIMFDYDAMLEQALGIARTAPNVMLKIPGTQAGYRVIEELTARGISTNSTLSYTVPQFLACIQAVERGLAKAYTAGVDTSRWRSVITHMIGRFGTMNGLGAEAEARGIPLSESDTRWAELAILKRANSLIRRKGHPCKMLLSSLKVDKRNTPDSNLSMHLEHTAGANIAYTCKPDFIADILKDQDRWQPCTPKGIDSAVPEAVMARLLQLPSFRKSYEPDGMTPVEFAATGAFLGTFMEVNENTRRLIHHIGLAYEHDVNTALAGAA</sequence>
<organism evidence="2 3">
    <name type="scientific">Puniceibacterium sediminis</name>
    <dbReference type="NCBI Taxonomy" id="1608407"/>
    <lineage>
        <taxon>Bacteria</taxon>
        <taxon>Pseudomonadati</taxon>
        <taxon>Pseudomonadota</taxon>
        <taxon>Alphaproteobacteria</taxon>
        <taxon>Rhodobacterales</taxon>
        <taxon>Paracoccaceae</taxon>
        <taxon>Puniceibacterium</taxon>
    </lineage>
</organism>
<name>A0A238YSX9_9RHOB</name>
<dbReference type="SUPFAM" id="SSF51569">
    <property type="entry name" value="Aldolase"/>
    <property type="match status" value="1"/>
</dbReference>
<evidence type="ECO:0000256" key="1">
    <source>
        <dbReference type="ARBA" id="ARBA00023270"/>
    </source>
</evidence>
<dbReference type="AlphaFoldDB" id="A0A238YSX9"/>
<evidence type="ECO:0000313" key="2">
    <source>
        <dbReference type="EMBL" id="SNR74386.1"/>
    </source>
</evidence>
<dbReference type="Proteomes" id="UP000198417">
    <property type="component" value="Unassembled WGS sequence"/>
</dbReference>
<dbReference type="OrthoDB" id="9809101at2"/>
<keyword evidence="1" id="KW-0704">Schiff base</keyword>
<dbReference type="GO" id="GO:0005975">
    <property type="term" value="P:carbohydrate metabolic process"/>
    <property type="evidence" value="ECO:0007669"/>
    <property type="project" value="InterPro"/>
</dbReference>
<dbReference type="EMBL" id="FZNN01000020">
    <property type="protein sequence ID" value="SNR74386.1"/>
    <property type="molecule type" value="Genomic_DNA"/>
</dbReference>
<protein>
    <submittedName>
        <fullName evidence="2">Transaldolase</fullName>
    </submittedName>
</protein>
<dbReference type="Pfam" id="PF00923">
    <property type="entry name" value="TAL_FSA"/>
    <property type="match status" value="1"/>
</dbReference>
<keyword evidence="3" id="KW-1185">Reference proteome</keyword>
<dbReference type="RefSeq" id="WP_089272905.1">
    <property type="nucleotide sequence ID" value="NZ_FZNN01000020.1"/>
</dbReference>
<dbReference type="InterPro" id="IPR001585">
    <property type="entry name" value="TAL/FSA"/>
</dbReference>
<dbReference type="PROSITE" id="PS01054">
    <property type="entry name" value="TRANSALDOLASE_1"/>
    <property type="match status" value="1"/>
</dbReference>
<evidence type="ECO:0000313" key="3">
    <source>
        <dbReference type="Proteomes" id="UP000198417"/>
    </source>
</evidence>
<dbReference type="InterPro" id="IPR018225">
    <property type="entry name" value="Transaldolase_AS"/>
</dbReference>
<dbReference type="PANTHER" id="PTHR10683">
    <property type="entry name" value="TRANSALDOLASE"/>
    <property type="match status" value="1"/>
</dbReference>
<reference evidence="2 3" key="1">
    <citation type="submission" date="2017-06" db="EMBL/GenBank/DDBJ databases">
        <authorList>
            <person name="Kim H.J."/>
            <person name="Triplett B.A."/>
        </authorList>
    </citation>
    <scope>NUCLEOTIDE SEQUENCE [LARGE SCALE GENOMIC DNA]</scope>
    <source>
        <strain evidence="2 3">DSM 29052</strain>
    </source>
</reference>
<proteinExistence type="predicted"/>